<organism evidence="6">
    <name type="scientific">Panstrongylus megistus</name>
    <dbReference type="NCBI Taxonomy" id="65343"/>
    <lineage>
        <taxon>Eukaryota</taxon>
        <taxon>Metazoa</taxon>
        <taxon>Ecdysozoa</taxon>
        <taxon>Arthropoda</taxon>
        <taxon>Hexapoda</taxon>
        <taxon>Insecta</taxon>
        <taxon>Pterygota</taxon>
        <taxon>Neoptera</taxon>
        <taxon>Paraneoptera</taxon>
        <taxon>Hemiptera</taxon>
        <taxon>Heteroptera</taxon>
        <taxon>Panheteroptera</taxon>
        <taxon>Cimicomorpha</taxon>
        <taxon>Reduviidae</taxon>
        <taxon>Triatominae</taxon>
        <taxon>Panstrongylus</taxon>
    </lineage>
</organism>
<dbReference type="InterPro" id="IPR019331">
    <property type="entry name" value="FAM192A/Fyv6_N"/>
</dbReference>
<dbReference type="PANTHER" id="PTHR13495:SF0">
    <property type="entry name" value="PSME3-INTERACTING PROTEIN"/>
    <property type="match status" value="1"/>
</dbReference>
<dbReference type="InterPro" id="IPR039845">
    <property type="entry name" value="FAM192A"/>
</dbReference>
<protein>
    <submittedName>
        <fullName evidence="6">Putative nefa-interacting nuclear protein nip30</fullName>
    </submittedName>
</protein>
<comment type="subcellular location">
    <subcellularLocation>
        <location evidence="1">Nucleus</location>
    </subcellularLocation>
</comment>
<accession>A0A069DQV8</accession>
<evidence type="ECO:0000259" key="5">
    <source>
        <dbReference type="Pfam" id="PF10187"/>
    </source>
</evidence>
<keyword evidence="2" id="KW-0539">Nucleus</keyword>
<dbReference type="AlphaFoldDB" id="A0A069DQV8"/>
<feature type="region of interest" description="Disordered" evidence="4">
    <location>
        <begin position="1"/>
        <end position="41"/>
    </location>
</feature>
<dbReference type="Pfam" id="PF10187">
    <property type="entry name" value="FAM192A_Fyv6_N"/>
    <property type="match status" value="1"/>
</dbReference>
<feature type="compositionally biased region" description="Basic and acidic residues" evidence="4">
    <location>
        <begin position="11"/>
        <end position="26"/>
    </location>
</feature>
<dbReference type="GO" id="GO:0005634">
    <property type="term" value="C:nucleus"/>
    <property type="evidence" value="ECO:0007669"/>
    <property type="project" value="UniProtKB-SubCell"/>
</dbReference>
<dbReference type="PANTHER" id="PTHR13495">
    <property type="entry name" value="NEFA-INTERACTING NUCLEAR PROTEIN NIP30"/>
    <property type="match status" value="1"/>
</dbReference>
<evidence type="ECO:0000256" key="4">
    <source>
        <dbReference type="SAM" id="MobiDB-lite"/>
    </source>
</evidence>
<evidence type="ECO:0000256" key="1">
    <source>
        <dbReference type="ARBA" id="ARBA00004123"/>
    </source>
</evidence>
<evidence type="ECO:0000256" key="3">
    <source>
        <dbReference type="SAM" id="Coils"/>
    </source>
</evidence>
<feature type="domain" description="FAM192A/Fyv6 N-terminal" evidence="5">
    <location>
        <begin position="5"/>
        <end position="106"/>
    </location>
</feature>
<proteinExistence type="evidence at transcript level"/>
<feature type="coiled-coil region" evidence="3">
    <location>
        <begin position="45"/>
        <end position="115"/>
    </location>
</feature>
<name>A0A069DQV8_9HEMI</name>
<keyword evidence="3" id="KW-0175">Coiled coil</keyword>
<evidence type="ECO:0000313" key="6">
    <source>
        <dbReference type="EMBL" id="JAC86443.1"/>
    </source>
</evidence>
<reference evidence="6" key="1">
    <citation type="journal article" date="2015" name="J. Med. Entomol.">
        <title>A Deep Insight Into the Sialotranscriptome of the Chagas Disease Vector, Panstrongylus megistus (Hemiptera: Heteroptera).</title>
        <authorList>
            <person name="Ribeiro J.M."/>
            <person name="Schwarz A."/>
            <person name="Francischetti I.M."/>
        </authorList>
    </citation>
    <scope>NUCLEOTIDE SEQUENCE</scope>
    <source>
        <tissue evidence="6">Salivary glands</tissue>
    </source>
</reference>
<evidence type="ECO:0000256" key="2">
    <source>
        <dbReference type="ARBA" id="ARBA00023242"/>
    </source>
</evidence>
<dbReference type="EMBL" id="GBGD01002446">
    <property type="protein sequence ID" value="JAC86443.1"/>
    <property type="molecule type" value="mRNA"/>
</dbReference>
<sequence length="281" mass="32288">MSSGFISESDLAERRRVRQEEWEKVRQPNQPLEAPEEEYDHRSLFERLEEQKKKKEFEYEEAHRLKNMIKGLDDDEIDFLELVDRSKMEEERKKCAEEELEMADFRNKVASLQEQSLEQRIQQEVRRPPLKNNNIKTGRSSQTKLLAGVIKKRQLPVNNTVKEGHGKRSRTEIEEEKVVEEKECKQKSDTDNQKPQVMTNTSVTNTTVTVTQQNVGSQNKLDVGEKTGGLTCIGILPGLGTYSVSSDESDCSTDLDEDAGPARFDLLGRRIKRKSKTSSNK</sequence>